<dbReference type="SUPFAM" id="SSF55666">
    <property type="entry name" value="Ribonuclease PH domain 2-like"/>
    <property type="match status" value="1"/>
</dbReference>
<organism evidence="3 4">
    <name type="scientific">Hanseniaspora uvarum</name>
    <name type="common">Yeast</name>
    <name type="synonym">Kloeckera apiculata</name>
    <dbReference type="NCBI Taxonomy" id="29833"/>
    <lineage>
        <taxon>Eukaryota</taxon>
        <taxon>Fungi</taxon>
        <taxon>Dikarya</taxon>
        <taxon>Ascomycota</taxon>
        <taxon>Saccharomycotina</taxon>
        <taxon>Saccharomycetes</taxon>
        <taxon>Saccharomycodales</taxon>
        <taxon>Saccharomycodaceae</taxon>
        <taxon>Hanseniaspora</taxon>
    </lineage>
</organism>
<dbReference type="InterPro" id="IPR036345">
    <property type="entry name" value="ExoRNase_PH_dom2_sf"/>
</dbReference>
<dbReference type="InterPro" id="IPR027408">
    <property type="entry name" value="PNPase/RNase_PH_dom_sf"/>
</dbReference>
<dbReference type="Proteomes" id="UP000095358">
    <property type="component" value="Unassembled WGS sequence"/>
</dbReference>
<dbReference type="GO" id="GO:0000177">
    <property type="term" value="C:cytoplasmic exosome (RNase complex)"/>
    <property type="evidence" value="ECO:0007669"/>
    <property type="project" value="UniProtKB-ARBA"/>
</dbReference>
<comment type="caution">
    <text evidence="3">The sequence shown here is derived from an EMBL/GenBank/DDBJ whole genome shotgun (WGS) entry which is preliminary data.</text>
</comment>
<accession>A0A1E5RXI5</accession>
<dbReference type="EMBL" id="LPNN01000002">
    <property type="protein sequence ID" value="OEJ91720.1"/>
    <property type="molecule type" value="Genomic_DNA"/>
</dbReference>
<dbReference type="InterPro" id="IPR050080">
    <property type="entry name" value="RNase_PH"/>
</dbReference>
<evidence type="ECO:0000256" key="1">
    <source>
        <dbReference type="ARBA" id="ARBA00006678"/>
    </source>
</evidence>
<dbReference type="GO" id="GO:0034475">
    <property type="term" value="P:U4 snRNA 3'-end processing"/>
    <property type="evidence" value="ECO:0007669"/>
    <property type="project" value="TreeGrafter"/>
</dbReference>
<sequence>MSRFDFYNSQGLRIDGRRNYELKNFESSLTTTSNFNNFSRNSQSNTTYLQMGQNKILVNIDGPKEPTNANRSRIDQDKAVLDININVTKFSKVNRQVSTNSNNLPDKQTQEWEFEIQKLFEKIIILETYPKSVINVSVTVLQQDGGILASIINCVSIALMNDSIQVYDIVSACSVGIVDQKHYLLDLNHLEEQFLTSGTIAIIGNSSLQNIEDANVCLLSLKDIFPLDLLDGFMMIGIKGCNTLKEIMVKQVKDMNINKLIEIQ</sequence>
<dbReference type="SUPFAM" id="SSF54211">
    <property type="entry name" value="Ribosomal protein S5 domain 2-like"/>
    <property type="match status" value="1"/>
</dbReference>
<evidence type="ECO:0000313" key="3">
    <source>
        <dbReference type="EMBL" id="OEJ91720.1"/>
    </source>
</evidence>
<comment type="similarity">
    <text evidence="1">Belongs to the RNase PH family.</text>
</comment>
<dbReference type="GO" id="GO:0003723">
    <property type="term" value="F:RNA binding"/>
    <property type="evidence" value="ECO:0007669"/>
    <property type="project" value="TreeGrafter"/>
</dbReference>
<dbReference type="PANTHER" id="PTHR11953">
    <property type="entry name" value="EXOSOME COMPLEX COMPONENT"/>
    <property type="match status" value="1"/>
</dbReference>
<protein>
    <submittedName>
        <fullName evidence="3">Exosome complex component SKI6</fullName>
    </submittedName>
</protein>
<dbReference type="GO" id="GO:0000467">
    <property type="term" value="P:exonucleolytic trimming to generate mature 3'-end of 5.8S rRNA from tricistronic rRNA transcript (SSU-rRNA, 5.8S rRNA, LSU-rRNA)"/>
    <property type="evidence" value="ECO:0007669"/>
    <property type="project" value="UniProtKB-ARBA"/>
</dbReference>
<dbReference type="Pfam" id="PF01138">
    <property type="entry name" value="RNase_PH"/>
    <property type="match status" value="1"/>
</dbReference>
<dbReference type="GO" id="GO:0071051">
    <property type="term" value="P:poly(A)-dependent snoRNA 3'-end processing"/>
    <property type="evidence" value="ECO:0007669"/>
    <property type="project" value="TreeGrafter"/>
</dbReference>
<dbReference type="GO" id="GO:0071038">
    <property type="term" value="P:TRAMP-dependent tRNA surveillance pathway"/>
    <property type="evidence" value="ECO:0007669"/>
    <property type="project" value="UniProtKB-ARBA"/>
</dbReference>
<dbReference type="PANTHER" id="PTHR11953:SF0">
    <property type="entry name" value="EXOSOME COMPLEX COMPONENT RRP41"/>
    <property type="match status" value="1"/>
</dbReference>
<dbReference type="GO" id="GO:0000176">
    <property type="term" value="C:nuclear exosome (RNase complex)"/>
    <property type="evidence" value="ECO:0007669"/>
    <property type="project" value="TreeGrafter"/>
</dbReference>
<dbReference type="AlphaFoldDB" id="A0A1E5RXI5"/>
<evidence type="ECO:0000259" key="2">
    <source>
        <dbReference type="Pfam" id="PF01138"/>
    </source>
</evidence>
<dbReference type="VEuPathDB" id="FungiDB:AWRI3580_g1044"/>
<dbReference type="InterPro" id="IPR020568">
    <property type="entry name" value="Ribosomal_Su5_D2-typ_SF"/>
</dbReference>
<feature type="domain" description="Exoribonuclease phosphorolytic" evidence="2">
    <location>
        <begin position="47"/>
        <end position="161"/>
    </location>
</feature>
<dbReference type="InterPro" id="IPR001247">
    <property type="entry name" value="ExoRNase_PH_dom1"/>
</dbReference>
<reference evidence="4" key="1">
    <citation type="journal article" date="2016" name="Genome Announc.">
        <title>Genome sequences of three species of Hanseniaspora isolated from spontaneous wine fermentations.</title>
        <authorList>
            <person name="Sternes P.R."/>
            <person name="Lee D."/>
            <person name="Kutyna D.R."/>
            <person name="Borneman A.R."/>
        </authorList>
    </citation>
    <scope>NUCLEOTIDE SEQUENCE [LARGE SCALE GENOMIC DNA]</scope>
    <source>
        <strain evidence="4">AWRI3580</strain>
    </source>
</reference>
<gene>
    <name evidence="3" type="ORF">AWRI3580_g1044</name>
</gene>
<dbReference type="Gene3D" id="3.30.230.70">
    <property type="entry name" value="GHMP Kinase, N-terminal domain"/>
    <property type="match status" value="1"/>
</dbReference>
<dbReference type="OrthoDB" id="437922at2759"/>
<dbReference type="GO" id="GO:0005730">
    <property type="term" value="C:nucleolus"/>
    <property type="evidence" value="ECO:0007669"/>
    <property type="project" value="TreeGrafter"/>
</dbReference>
<dbReference type="GO" id="GO:0016075">
    <property type="term" value="P:rRNA catabolic process"/>
    <property type="evidence" value="ECO:0007669"/>
    <property type="project" value="TreeGrafter"/>
</dbReference>
<dbReference type="STRING" id="29833.A0A1E5RXI5"/>
<feature type="unsure residue" description="D or N" evidence="3">
    <location>
        <position position="162"/>
    </location>
</feature>
<name>A0A1E5RXI5_HANUV</name>
<dbReference type="GO" id="GO:0071028">
    <property type="term" value="P:nuclear mRNA surveillance"/>
    <property type="evidence" value="ECO:0007669"/>
    <property type="project" value="TreeGrafter"/>
</dbReference>
<keyword evidence="4" id="KW-1185">Reference proteome</keyword>
<proteinExistence type="inferred from homology"/>
<evidence type="ECO:0000313" key="4">
    <source>
        <dbReference type="Proteomes" id="UP000095358"/>
    </source>
</evidence>